<accession>A0AAV7M970</accession>
<protein>
    <recommendedName>
        <fullName evidence="2">UBX domain-containing protein</fullName>
    </recommendedName>
</protein>
<dbReference type="InterPro" id="IPR057207">
    <property type="entry name" value="FBXL15_LRR"/>
</dbReference>
<feature type="region of interest" description="Disordered" evidence="1">
    <location>
        <begin position="317"/>
        <end position="379"/>
    </location>
</feature>
<feature type="non-terminal residue" evidence="3">
    <location>
        <position position="829"/>
    </location>
</feature>
<dbReference type="EMBL" id="JANPWB010000014">
    <property type="protein sequence ID" value="KAJ1098463.1"/>
    <property type="molecule type" value="Genomic_DNA"/>
</dbReference>
<feature type="region of interest" description="Disordered" evidence="1">
    <location>
        <begin position="52"/>
        <end position="74"/>
    </location>
</feature>
<dbReference type="InterPro" id="IPR032675">
    <property type="entry name" value="LRR_dom_sf"/>
</dbReference>
<evidence type="ECO:0000313" key="4">
    <source>
        <dbReference type="Proteomes" id="UP001066276"/>
    </source>
</evidence>
<reference evidence="3" key="1">
    <citation type="journal article" date="2022" name="bioRxiv">
        <title>Sequencing and chromosome-scale assembly of the giantPleurodeles waltlgenome.</title>
        <authorList>
            <person name="Brown T."/>
            <person name="Elewa A."/>
            <person name="Iarovenko S."/>
            <person name="Subramanian E."/>
            <person name="Araus A.J."/>
            <person name="Petzold A."/>
            <person name="Susuki M."/>
            <person name="Suzuki K.-i.T."/>
            <person name="Hayashi T."/>
            <person name="Toyoda A."/>
            <person name="Oliveira C."/>
            <person name="Osipova E."/>
            <person name="Leigh N.D."/>
            <person name="Simon A."/>
            <person name="Yun M.H."/>
        </authorList>
    </citation>
    <scope>NUCLEOTIDE SEQUENCE</scope>
    <source>
        <strain evidence="3">20211129_DDA</strain>
        <tissue evidence="3">Liver</tissue>
    </source>
</reference>
<dbReference type="SUPFAM" id="SSF54236">
    <property type="entry name" value="Ubiquitin-like"/>
    <property type="match status" value="1"/>
</dbReference>
<feature type="domain" description="UBX" evidence="2">
    <location>
        <begin position="133"/>
        <end position="210"/>
    </location>
</feature>
<sequence length="829" mass="93055">MTHAMTPHTQCVPTRTAAFGKKTPTSKIYRTENKFNCRASFWKFLGSPSPSLGEVSPPCSRMKRDKKGFDEQQRDKLAQEVKAEKRNKKKDHEMVLRRIADDRKMLQEKTVHASNHETTSQMAQRLGGKVQTTDANICFLMIRLPSGDSIRERFSAHSPLRKVVEHISRLHPELQNFDLLQSFPKKNFSEAEQCCTLESLGLTPNATLRICVRAQKPTGDTSMVHGHFIPIDSHFDESSDVQPEDKTLDCRPRVLPVEDHYSWGRGETLGLRSEDPSPETLMQDGNGLFPNLSSPARRVTTGSPRIHGLWKSPFVQHHQWGQGQKLVPEEEEDDEESAEEDGEDNDDGLPPGFGRGLLPPGNRNVRAQEHLWPPEGNRLRTEEDGAGPAFFGNPAPPEDLPRVMAQAAVKRLHHSCREEQIDHQLPVKLHQLSKVPSLFTLALQAAVTLMTAPSMQYCSSLASLTPELAEHLIAYMIREKLLRPKSLELFFGCQIQKIVLNCYPYATNELVRQLRAFHTLKHLSLVSCSLITDQGLSVVNHLQKLQYLNLCACVKLTDSCLQSLKGLNHLSHLFLDQTKVKDYGMIDYLESASLFLTHLSLNQTGITEKTLSILSQRVPQLRVLSIKQTHVIDVSALRRLKSLHTLHIDNTCISEDSLQAFISHPAISTLTLSGVQSVDGNRMLQLISGLNLVHLVLPSRHTVTDTGLSFLCNLQGLLELDLTDYSRISDEGVKHLTHLKRLKKLSLCNTLLTDAGLPHLQNLTDLEDLCLDRTNITSIGVSRCIRSLIHLQVLGLACTPVGDNVLRLGVQHCKHLLKVNLRRTRITDR</sequence>
<name>A0AAV7M970_PLEWA</name>
<dbReference type="CDD" id="cd01767">
    <property type="entry name" value="UBX"/>
    <property type="match status" value="1"/>
</dbReference>
<organism evidence="3 4">
    <name type="scientific">Pleurodeles waltl</name>
    <name type="common">Iberian ribbed newt</name>
    <dbReference type="NCBI Taxonomy" id="8319"/>
    <lineage>
        <taxon>Eukaryota</taxon>
        <taxon>Metazoa</taxon>
        <taxon>Chordata</taxon>
        <taxon>Craniata</taxon>
        <taxon>Vertebrata</taxon>
        <taxon>Euteleostomi</taxon>
        <taxon>Amphibia</taxon>
        <taxon>Batrachia</taxon>
        <taxon>Caudata</taxon>
        <taxon>Salamandroidea</taxon>
        <taxon>Salamandridae</taxon>
        <taxon>Pleurodelinae</taxon>
        <taxon>Pleurodeles</taxon>
    </lineage>
</organism>
<dbReference type="PANTHER" id="PTHR13318">
    <property type="entry name" value="PARTNER OF PAIRED, ISOFORM B-RELATED"/>
    <property type="match status" value="1"/>
</dbReference>
<dbReference type="Gene3D" id="3.80.10.10">
    <property type="entry name" value="Ribonuclease Inhibitor"/>
    <property type="match status" value="3"/>
</dbReference>
<feature type="region of interest" description="Disordered" evidence="1">
    <location>
        <begin position="266"/>
        <end position="305"/>
    </location>
</feature>
<evidence type="ECO:0000313" key="3">
    <source>
        <dbReference type="EMBL" id="KAJ1098463.1"/>
    </source>
</evidence>
<dbReference type="SUPFAM" id="SSF52047">
    <property type="entry name" value="RNI-like"/>
    <property type="match status" value="1"/>
</dbReference>
<dbReference type="GO" id="GO:0019005">
    <property type="term" value="C:SCF ubiquitin ligase complex"/>
    <property type="evidence" value="ECO:0007669"/>
    <property type="project" value="TreeGrafter"/>
</dbReference>
<evidence type="ECO:0000259" key="2">
    <source>
        <dbReference type="PROSITE" id="PS50033"/>
    </source>
</evidence>
<dbReference type="InterPro" id="IPR001012">
    <property type="entry name" value="UBX_dom"/>
</dbReference>
<dbReference type="Pfam" id="PF00789">
    <property type="entry name" value="UBX"/>
    <property type="match status" value="1"/>
</dbReference>
<evidence type="ECO:0000256" key="1">
    <source>
        <dbReference type="SAM" id="MobiDB-lite"/>
    </source>
</evidence>
<gene>
    <name evidence="3" type="ORF">NDU88_003574</name>
</gene>
<dbReference type="AlphaFoldDB" id="A0AAV7M970"/>
<dbReference type="SMART" id="SM00166">
    <property type="entry name" value="UBX"/>
    <property type="match status" value="1"/>
</dbReference>
<keyword evidence="4" id="KW-1185">Reference proteome</keyword>
<proteinExistence type="predicted"/>
<comment type="caution">
    <text evidence="3">The sequence shown here is derived from an EMBL/GenBank/DDBJ whole genome shotgun (WGS) entry which is preliminary data.</text>
</comment>
<dbReference type="GO" id="GO:0031146">
    <property type="term" value="P:SCF-dependent proteasomal ubiquitin-dependent protein catabolic process"/>
    <property type="evidence" value="ECO:0007669"/>
    <property type="project" value="TreeGrafter"/>
</dbReference>
<dbReference type="PROSITE" id="PS50033">
    <property type="entry name" value="UBX"/>
    <property type="match status" value="1"/>
</dbReference>
<dbReference type="SMART" id="SM00367">
    <property type="entry name" value="LRR_CC"/>
    <property type="match status" value="4"/>
</dbReference>
<dbReference type="Proteomes" id="UP001066276">
    <property type="component" value="Chromosome 10"/>
</dbReference>
<feature type="compositionally biased region" description="Low complexity" evidence="1">
    <location>
        <begin position="348"/>
        <end position="361"/>
    </location>
</feature>
<dbReference type="InterPro" id="IPR006553">
    <property type="entry name" value="Leu-rich_rpt_Cys-con_subtyp"/>
</dbReference>
<feature type="compositionally biased region" description="Acidic residues" evidence="1">
    <location>
        <begin position="329"/>
        <end position="347"/>
    </location>
</feature>
<dbReference type="InterPro" id="IPR029071">
    <property type="entry name" value="Ubiquitin-like_domsf"/>
</dbReference>
<dbReference type="Pfam" id="PF25372">
    <property type="entry name" value="DUF7885"/>
    <property type="match status" value="1"/>
</dbReference>
<dbReference type="Gene3D" id="3.10.20.90">
    <property type="entry name" value="Phosphatidylinositol 3-kinase Catalytic Subunit, Chain A, domain 1"/>
    <property type="match status" value="1"/>
</dbReference>